<feature type="domain" description="Polymerase beta nucleotidyltransferase" evidence="2">
    <location>
        <begin position="25"/>
        <end position="93"/>
    </location>
</feature>
<reference evidence="4" key="1">
    <citation type="submission" date="2019-12" db="EMBL/GenBank/DDBJ databases">
        <authorList>
            <person name="Awala S.I."/>
            <person name="Rhee S.K."/>
        </authorList>
    </citation>
    <scope>NUCLEOTIDE SEQUENCE [LARGE SCALE GENOMIC DNA]</scope>
    <source>
        <strain evidence="4">IM1</strain>
    </source>
</reference>
<feature type="region of interest" description="Disordered" evidence="1">
    <location>
        <begin position="76"/>
        <end position="105"/>
    </location>
</feature>
<accession>A0A858QAF9</accession>
<evidence type="ECO:0000256" key="1">
    <source>
        <dbReference type="SAM" id="MobiDB-lite"/>
    </source>
</evidence>
<dbReference type="InterPro" id="IPR043519">
    <property type="entry name" value="NT_sf"/>
</dbReference>
<dbReference type="EMBL" id="CP046565">
    <property type="protein sequence ID" value="QJD30666.1"/>
    <property type="molecule type" value="Genomic_DNA"/>
</dbReference>
<evidence type="ECO:0000259" key="2">
    <source>
        <dbReference type="Pfam" id="PF18765"/>
    </source>
</evidence>
<evidence type="ECO:0000313" key="3">
    <source>
        <dbReference type="EMBL" id="QJD30666.1"/>
    </source>
</evidence>
<organism evidence="3 4">
    <name type="scientific">Methylococcus geothermalis</name>
    <dbReference type="NCBI Taxonomy" id="2681310"/>
    <lineage>
        <taxon>Bacteria</taxon>
        <taxon>Pseudomonadati</taxon>
        <taxon>Pseudomonadota</taxon>
        <taxon>Gammaproteobacteria</taxon>
        <taxon>Methylococcales</taxon>
        <taxon>Methylococcaceae</taxon>
        <taxon>Methylococcus</taxon>
    </lineage>
</organism>
<feature type="compositionally biased region" description="Basic and acidic residues" evidence="1">
    <location>
        <begin position="79"/>
        <end position="105"/>
    </location>
</feature>
<dbReference type="CDD" id="cd05403">
    <property type="entry name" value="NT_KNTase_like"/>
    <property type="match status" value="1"/>
</dbReference>
<dbReference type="KEGG" id="metu:GNH96_12225"/>
<name>A0A858QAF9_9GAMM</name>
<dbReference type="InterPro" id="IPR041633">
    <property type="entry name" value="Polbeta"/>
</dbReference>
<dbReference type="Gene3D" id="3.30.460.10">
    <property type="entry name" value="Beta Polymerase, domain 2"/>
    <property type="match status" value="1"/>
</dbReference>
<sequence length="105" mass="11967">MRLSRTEISAIKQTAQEVFGADVEVVLFGSRTDDHKRGGDIDWYIKAGQNQDLTHKIKFLVRLEQRIGEQKVDVVFSEDASRPSERQAKATGIRYERDQAGKAFQ</sequence>
<keyword evidence="4" id="KW-1185">Reference proteome</keyword>
<proteinExistence type="predicted"/>
<dbReference type="Pfam" id="PF18765">
    <property type="entry name" value="Polbeta"/>
    <property type="match status" value="1"/>
</dbReference>
<dbReference type="RefSeq" id="WP_169603942.1">
    <property type="nucleotide sequence ID" value="NZ_CP046565.1"/>
</dbReference>
<dbReference type="SUPFAM" id="SSF81301">
    <property type="entry name" value="Nucleotidyltransferase"/>
    <property type="match status" value="1"/>
</dbReference>
<evidence type="ECO:0000313" key="4">
    <source>
        <dbReference type="Proteomes" id="UP000503004"/>
    </source>
</evidence>
<protein>
    <submittedName>
        <fullName evidence="3">Nucleotidyltransferase domain-containing protein</fullName>
    </submittedName>
</protein>
<dbReference type="AlphaFoldDB" id="A0A858QAF9"/>
<gene>
    <name evidence="3" type="ORF">GNH96_12225</name>
</gene>
<dbReference type="Proteomes" id="UP000503004">
    <property type="component" value="Chromosome"/>
</dbReference>
<keyword evidence="3" id="KW-0808">Transferase</keyword>
<dbReference type="GO" id="GO:0016740">
    <property type="term" value="F:transferase activity"/>
    <property type="evidence" value="ECO:0007669"/>
    <property type="project" value="UniProtKB-KW"/>
</dbReference>